<dbReference type="Gene3D" id="3.40.50.300">
    <property type="entry name" value="P-loop containing nucleotide triphosphate hydrolases"/>
    <property type="match status" value="1"/>
</dbReference>
<feature type="non-terminal residue" evidence="5">
    <location>
        <position position="96"/>
    </location>
</feature>
<dbReference type="Pfam" id="PF00005">
    <property type="entry name" value="ABC_tran"/>
    <property type="match status" value="1"/>
</dbReference>
<comment type="caution">
    <text evidence="5">The sequence shown here is derived from an EMBL/GenBank/DDBJ whole genome shotgun (WGS) entry which is preliminary data.</text>
</comment>
<dbReference type="AlphaFoldDB" id="X1L6X6"/>
<dbReference type="InterPro" id="IPR027417">
    <property type="entry name" value="P-loop_NTPase"/>
</dbReference>
<sequence>AEMIYYRLRGYRNLKFFCKLYGIKNYKEKIRDIAEKFNLVYWLDEYVSNYSSGMKLKLALARILLIEPEILFLDAPMLGLDPNSVKKVISFLKWHS</sequence>
<accession>X1L6X6</accession>
<evidence type="ECO:0000256" key="3">
    <source>
        <dbReference type="ARBA" id="ARBA00022840"/>
    </source>
</evidence>
<feature type="non-terminal residue" evidence="5">
    <location>
        <position position="1"/>
    </location>
</feature>
<dbReference type="PANTHER" id="PTHR42939">
    <property type="entry name" value="ABC TRANSPORTER ATP-BINDING PROTEIN ALBC-RELATED"/>
    <property type="match status" value="1"/>
</dbReference>
<dbReference type="InterPro" id="IPR051782">
    <property type="entry name" value="ABC_Transporter_VariousFunc"/>
</dbReference>
<protein>
    <recommendedName>
        <fullName evidence="4">ABC transporter domain-containing protein</fullName>
    </recommendedName>
</protein>
<organism evidence="5">
    <name type="scientific">marine sediment metagenome</name>
    <dbReference type="NCBI Taxonomy" id="412755"/>
    <lineage>
        <taxon>unclassified sequences</taxon>
        <taxon>metagenomes</taxon>
        <taxon>ecological metagenomes</taxon>
    </lineage>
</organism>
<dbReference type="InterPro" id="IPR003439">
    <property type="entry name" value="ABC_transporter-like_ATP-bd"/>
</dbReference>
<reference evidence="5" key="1">
    <citation type="journal article" date="2014" name="Front. Microbiol.">
        <title>High frequency of phylogenetically diverse reductive dehalogenase-homologous genes in deep subseafloor sedimentary metagenomes.</title>
        <authorList>
            <person name="Kawai M."/>
            <person name="Futagami T."/>
            <person name="Toyoda A."/>
            <person name="Takaki Y."/>
            <person name="Nishi S."/>
            <person name="Hori S."/>
            <person name="Arai W."/>
            <person name="Tsubouchi T."/>
            <person name="Morono Y."/>
            <person name="Uchiyama I."/>
            <person name="Ito T."/>
            <person name="Fujiyama A."/>
            <person name="Inagaki F."/>
            <person name="Takami H."/>
        </authorList>
    </citation>
    <scope>NUCLEOTIDE SEQUENCE</scope>
    <source>
        <strain evidence="5">Expedition CK06-06</strain>
    </source>
</reference>
<dbReference type="SUPFAM" id="SSF52540">
    <property type="entry name" value="P-loop containing nucleoside triphosphate hydrolases"/>
    <property type="match status" value="1"/>
</dbReference>
<name>X1L6X6_9ZZZZ</name>
<feature type="domain" description="ABC transporter" evidence="4">
    <location>
        <begin position="13"/>
        <end position="77"/>
    </location>
</feature>
<dbReference type="GO" id="GO:0016887">
    <property type="term" value="F:ATP hydrolysis activity"/>
    <property type="evidence" value="ECO:0007669"/>
    <property type="project" value="InterPro"/>
</dbReference>
<gene>
    <name evidence="5" type="ORF">S03H2_71389</name>
</gene>
<evidence type="ECO:0000256" key="2">
    <source>
        <dbReference type="ARBA" id="ARBA00022741"/>
    </source>
</evidence>
<proteinExistence type="predicted"/>
<keyword evidence="2" id="KW-0547">Nucleotide-binding</keyword>
<dbReference type="GO" id="GO:0005524">
    <property type="term" value="F:ATP binding"/>
    <property type="evidence" value="ECO:0007669"/>
    <property type="project" value="UniProtKB-KW"/>
</dbReference>
<evidence type="ECO:0000256" key="1">
    <source>
        <dbReference type="ARBA" id="ARBA00022448"/>
    </source>
</evidence>
<keyword evidence="1" id="KW-0813">Transport</keyword>
<keyword evidence="3" id="KW-0067">ATP-binding</keyword>
<evidence type="ECO:0000259" key="4">
    <source>
        <dbReference type="Pfam" id="PF00005"/>
    </source>
</evidence>
<evidence type="ECO:0000313" key="5">
    <source>
        <dbReference type="EMBL" id="GAI01631.1"/>
    </source>
</evidence>
<dbReference type="EMBL" id="BARU01047758">
    <property type="protein sequence ID" value="GAI01631.1"/>
    <property type="molecule type" value="Genomic_DNA"/>
</dbReference>
<dbReference type="PANTHER" id="PTHR42939:SF1">
    <property type="entry name" value="ABC TRANSPORTER ATP-BINDING PROTEIN ALBC-RELATED"/>
    <property type="match status" value="1"/>
</dbReference>